<comment type="similarity">
    <text evidence="1">Belongs to the proteasome subunit S11 family.</text>
</comment>
<reference evidence="4 5" key="1">
    <citation type="journal article" date="2018" name="PLoS Genet.">
        <title>Repeat elements organise 3D genome structure and mediate transcription in the filamentous fungus Epichloe festucae.</title>
        <authorList>
            <person name="Winter D.J."/>
            <person name="Ganley A.R.D."/>
            <person name="Young C.A."/>
            <person name="Liachko I."/>
            <person name="Schardl C.L."/>
            <person name="Dupont P.Y."/>
            <person name="Berry D."/>
            <person name="Ram A."/>
            <person name="Scott B."/>
            <person name="Cox M.P."/>
        </authorList>
    </citation>
    <scope>NUCLEOTIDE SEQUENCE [LARGE SCALE GENOMIC DNA]</scope>
    <source>
        <strain evidence="4 5">Fl1</strain>
    </source>
</reference>
<evidence type="ECO:0000256" key="1">
    <source>
        <dbReference type="ARBA" id="ARBA00006207"/>
    </source>
</evidence>
<accession>A0A7S9PRU8</accession>
<dbReference type="GO" id="GO:0005634">
    <property type="term" value="C:nucleus"/>
    <property type="evidence" value="ECO:0007669"/>
    <property type="project" value="TreeGrafter"/>
</dbReference>
<proteinExistence type="inferred from homology"/>
<dbReference type="InterPro" id="IPR054179">
    <property type="entry name" value="PSD13_N"/>
</dbReference>
<dbReference type="GO" id="GO:0006511">
    <property type="term" value="P:ubiquitin-dependent protein catabolic process"/>
    <property type="evidence" value="ECO:0007669"/>
    <property type="project" value="TreeGrafter"/>
</dbReference>
<name>A0A7S9PRU8_EPIFF</name>
<dbReference type="PANTHER" id="PTHR10539">
    <property type="entry name" value="26S PROTEASOME NON-ATPASE REGULATORY SUBUNIT 13"/>
    <property type="match status" value="1"/>
</dbReference>
<dbReference type="InterPro" id="IPR035298">
    <property type="entry name" value="PSMD13"/>
</dbReference>
<feature type="domain" description="PCI" evidence="3">
    <location>
        <begin position="176"/>
        <end position="344"/>
    </location>
</feature>
<evidence type="ECO:0000256" key="2">
    <source>
        <dbReference type="ARBA" id="ARBA00022942"/>
    </source>
</evidence>
<keyword evidence="5" id="KW-1185">Reference proteome</keyword>
<dbReference type="PANTHER" id="PTHR10539:SF0">
    <property type="entry name" value="26S PROTEASOME NON-ATPASE REGULATORY SUBUNIT 13"/>
    <property type="match status" value="1"/>
</dbReference>
<dbReference type="Proteomes" id="UP000594364">
    <property type="component" value="Chromosome 1"/>
</dbReference>
<organism evidence="4 5">
    <name type="scientific">Epichloe festucae (strain Fl1)</name>
    <dbReference type="NCBI Taxonomy" id="877507"/>
    <lineage>
        <taxon>Eukaryota</taxon>
        <taxon>Fungi</taxon>
        <taxon>Dikarya</taxon>
        <taxon>Ascomycota</taxon>
        <taxon>Pezizomycotina</taxon>
        <taxon>Sordariomycetes</taxon>
        <taxon>Hypocreomycetidae</taxon>
        <taxon>Hypocreales</taxon>
        <taxon>Clavicipitaceae</taxon>
        <taxon>Epichloe</taxon>
    </lineage>
</organism>
<dbReference type="Pfam" id="PF01399">
    <property type="entry name" value="PCI"/>
    <property type="match status" value="1"/>
</dbReference>
<dbReference type="OrthoDB" id="1093at2759"/>
<dbReference type="InterPro" id="IPR040798">
    <property type="entry name" value="Rpn9_C"/>
</dbReference>
<dbReference type="Pfam" id="PF18261">
    <property type="entry name" value="Rpn9_C"/>
    <property type="match status" value="1"/>
</dbReference>
<dbReference type="GO" id="GO:0008541">
    <property type="term" value="C:proteasome regulatory particle, lid subcomplex"/>
    <property type="evidence" value="ECO:0007669"/>
    <property type="project" value="TreeGrafter"/>
</dbReference>
<dbReference type="Pfam" id="PF22037">
    <property type="entry name" value="PSD13_N"/>
    <property type="match status" value="1"/>
</dbReference>
<dbReference type="InterPro" id="IPR036390">
    <property type="entry name" value="WH_DNA-bd_sf"/>
</dbReference>
<gene>
    <name evidence="4" type="ORF">C2857_003247</name>
</gene>
<evidence type="ECO:0000313" key="4">
    <source>
        <dbReference type="EMBL" id="QPG93873.1"/>
    </source>
</evidence>
<dbReference type="InterPro" id="IPR000717">
    <property type="entry name" value="PCI_dom"/>
</dbReference>
<dbReference type="SUPFAM" id="SSF46785">
    <property type="entry name" value="Winged helix' DNA-binding domain"/>
    <property type="match status" value="1"/>
</dbReference>
<sequence length="383" mass="43914">MMTTETIPDFLADQRERAVEELQALVLDFETYWERKLWHQLTDSLVQFFSNPKSAPQRLAFYKVFILKFADKINQLKLVDLALKAATQCKDDQERLSFLSSVVKKVDNENSQDAFVFASVAVSRVKLSLNNLDDARRDLDIAEKILDSFDSVETVVHAAFYDANAGYYQRKMDFANYYRTSLLYLACIDLSSLSDEERHRRAYYLSVAALVSNSIYNFGELLLHPILDALARSDDDAWLRELLFAFNRGDLAAYDALSDNISSNKLLNEHSTHLRQKIYLAALTEAVFRRPPHDRAMTFATIAQETKVQQNEIEHLFMKALSLGLLRGTIDQVGQVAHITWVQPKVLDMKQIGNMRQRLLEWDSNVNQLGNWIESAGKDVWAA</sequence>
<protein>
    <recommendedName>
        <fullName evidence="3">PCI domain-containing protein</fullName>
    </recommendedName>
</protein>
<dbReference type="AlphaFoldDB" id="A0A7S9PRU8"/>
<dbReference type="GO" id="GO:0005829">
    <property type="term" value="C:cytosol"/>
    <property type="evidence" value="ECO:0007669"/>
    <property type="project" value="TreeGrafter"/>
</dbReference>
<evidence type="ECO:0000259" key="3">
    <source>
        <dbReference type="PROSITE" id="PS50250"/>
    </source>
</evidence>
<dbReference type="PROSITE" id="PS50250">
    <property type="entry name" value="PCI"/>
    <property type="match status" value="1"/>
</dbReference>
<keyword evidence="2" id="KW-0647">Proteasome</keyword>
<dbReference type="GO" id="GO:0005198">
    <property type="term" value="F:structural molecule activity"/>
    <property type="evidence" value="ECO:0007669"/>
    <property type="project" value="TreeGrafter"/>
</dbReference>
<dbReference type="SMART" id="SM00088">
    <property type="entry name" value="PINT"/>
    <property type="match status" value="1"/>
</dbReference>
<evidence type="ECO:0000313" key="5">
    <source>
        <dbReference type="Proteomes" id="UP000594364"/>
    </source>
</evidence>
<dbReference type="EMBL" id="CP031385">
    <property type="protein sequence ID" value="QPG93873.1"/>
    <property type="molecule type" value="Genomic_DNA"/>
</dbReference>